<gene>
    <name evidence="12" type="ORF">CSH63_02085</name>
</gene>
<comment type="subcellular location">
    <subcellularLocation>
        <location evidence="9">Cell membrane</location>
        <topology evidence="9">Multi-pass membrane protein</topology>
    </subcellularLocation>
    <subcellularLocation>
        <location evidence="1">Membrane</location>
        <topology evidence="1">Multi-pass membrane protein</topology>
    </subcellularLocation>
</comment>
<dbReference type="NCBIfam" id="TIGR00836">
    <property type="entry name" value="amt"/>
    <property type="match status" value="1"/>
</dbReference>
<evidence type="ECO:0000256" key="2">
    <source>
        <dbReference type="ARBA" id="ARBA00005887"/>
    </source>
</evidence>
<evidence type="ECO:0000256" key="10">
    <source>
        <dbReference type="SAM" id="MobiDB-lite"/>
    </source>
</evidence>
<keyword evidence="3 9" id="KW-0813">Transport</keyword>
<evidence type="ECO:0000259" key="11">
    <source>
        <dbReference type="Pfam" id="PF00909"/>
    </source>
</evidence>
<dbReference type="GO" id="GO:0005886">
    <property type="term" value="C:plasma membrane"/>
    <property type="evidence" value="ECO:0007669"/>
    <property type="project" value="UniProtKB-SubCell"/>
</dbReference>
<feature type="transmembrane region" description="Helical" evidence="9">
    <location>
        <begin position="320"/>
        <end position="341"/>
    </location>
</feature>
<dbReference type="Gene3D" id="1.10.3430.10">
    <property type="entry name" value="Ammonium transporter AmtB like domains"/>
    <property type="match status" value="1"/>
</dbReference>
<evidence type="ECO:0000256" key="5">
    <source>
        <dbReference type="ARBA" id="ARBA00022989"/>
    </source>
</evidence>
<feature type="transmembrane region" description="Helical" evidence="9">
    <location>
        <begin position="204"/>
        <end position="224"/>
    </location>
</feature>
<dbReference type="SUPFAM" id="SSF111352">
    <property type="entry name" value="Ammonium transporter"/>
    <property type="match status" value="1"/>
</dbReference>
<feature type="region of interest" description="Disordered" evidence="10">
    <location>
        <begin position="417"/>
        <end position="443"/>
    </location>
</feature>
<feature type="transmembrane region" description="Helical" evidence="9">
    <location>
        <begin position="287"/>
        <end position="308"/>
    </location>
</feature>
<dbReference type="InterPro" id="IPR001905">
    <property type="entry name" value="Ammonium_transpt"/>
</dbReference>
<evidence type="ECO:0000256" key="1">
    <source>
        <dbReference type="ARBA" id="ARBA00004141"/>
    </source>
</evidence>
<dbReference type="KEGG" id="mtua:CSH63_02085"/>
<keyword evidence="5 9" id="KW-1133">Transmembrane helix</keyword>
<dbReference type="Pfam" id="PF00909">
    <property type="entry name" value="Ammonium_transp"/>
    <property type="match status" value="1"/>
</dbReference>
<accession>A0A386WEZ6</accession>
<dbReference type="EMBL" id="CP024087">
    <property type="protein sequence ID" value="AYF26272.1"/>
    <property type="molecule type" value="Genomic_DNA"/>
</dbReference>
<dbReference type="Proteomes" id="UP000267804">
    <property type="component" value="Chromosome"/>
</dbReference>
<feature type="transmembrane region" description="Helical" evidence="9">
    <location>
        <begin position="46"/>
        <end position="65"/>
    </location>
</feature>
<feature type="transmembrane region" description="Helical" evidence="9">
    <location>
        <begin position="171"/>
        <end position="192"/>
    </location>
</feature>
<proteinExistence type="inferred from homology"/>
<feature type="transmembrane region" description="Helical" evidence="9">
    <location>
        <begin position="135"/>
        <end position="156"/>
    </location>
</feature>
<dbReference type="InterPro" id="IPR024041">
    <property type="entry name" value="NH4_transpt_AmtB-like_dom"/>
</dbReference>
<sequence>MSAPNAGDTAWVLVCAGLVLFMTPGLAAFYGGMVRTRNVLAMLQQNMIALGVVSLTWVLVGYTIAFGDDAGSGLFGNLELFGLTDLKVPPAPNLHVVDGRITIPTLAFVLFQMMFAVITPALVTGATAGRLRFGGWVLFLAVWSTVVYAPIAHWLWHPGGWLAKFGTQDWAGGLVVHASAGAAVLAVLLVVGRRRNWPHTAAPPNSIPLTIVGAGILWFGWFGFNGGDGLQANGLAAQAVLNTHLAAAAAMLVWLALERVTDGHSTVVGAVSGAVAGLATVTPTAGYVNAASAVAIGALAGLVCHFALKLKYLLRLDDALDVLAVHFVGGMLGTLLLGLFGNRGVNPLGADGLFLGGGGGLLWRQLVGVVSVVAFSFVLTWLIAAGVQALIGLRVPPADQERLDQAQQGADAYHLGGVTSLTAPGAPRRRTAAAPAGEPSVPPGQRVQVVTALLEPDPAANSADLRDALLRAGAISVIVSDAAVATTTPQASLLPRGYWQDQPLAARLRVTVLVGADGVGAVLDELDRMGARRADTFVQEAERVQS</sequence>
<feature type="transmembrane region" description="Helical" evidence="9">
    <location>
        <begin position="12"/>
        <end position="34"/>
    </location>
</feature>
<dbReference type="InterPro" id="IPR029020">
    <property type="entry name" value="Ammonium/urea_transptr"/>
</dbReference>
<keyword evidence="6 9" id="KW-0472">Membrane</keyword>
<evidence type="ECO:0000256" key="3">
    <source>
        <dbReference type="ARBA" id="ARBA00022448"/>
    </source>
</evidence>
<dbReference type="PANTHER" id="PTHR43029">
    <property type="entry name" value="AMMONIUM TRANSPORTER MEP2"/>
    <property type="match status" value="1"/>
</dbReference>
<organism evidence="12 13">
    <name type="scientific">Micromonospora tulbaghiae</name>
    <dbReference type="NCBI Taxonomy" id="479978"/>
    <lineage>
        <taxon>Bacteria</taxon>
        <taxon>Bacillati</taxon>
        <taxon>Actinomycetota</taxon>
        <taxon>Actinomycetes</taxon>
        <taxon>Micromonosporales</taxon>
        <taxon>Micromonosporaceae</taxon>
        <taxon>Micromonospora</taxon>
    </lineage>
</organism>
<keyword evidence="4 9" id="KW-0812">Transmembrane</keyword>
<evidence type="ECO:0000256" key="8">
    <source>
        <dbReference type="ARBA" id="ARBA00050025"/>
    </source>
</evidence>
<protein>
    <recommendedName>
        <fullName evidence="8 9">Ammonium transporter</fullName>
    </recommendedName>
</protein>
<reference evidence="12 13" key="1">
    <citation type="submission" date="2017-10" db="EMBL/GenBank/DDBJ databases">
        <title>Integration of genomic and chemical information greatly accelerates assignment of the full stereostructure of myelolactone, a potent inhibitor of myeloma from a marine-derived Micromonospora.</title>
        <authorList>
            <person name="Kim M.C."/>
            <person name="Machado H."/>
            <person name="Jensen P.R."/>
            <person name="Fenical W."/>
        </authorList>
    </citation>
    <scope>NUCLEOTIDE SEQUENCE [LARGE SCALE GENOMIC DNA]</scope>
    <source>
        <strain evidence="12 13">CNY-010</strain>
    </source>
</reference>
<name>A0A386WEZ6_9ACTN</name>
<feature type="transmembrane region" description="Helical" evidence="9">
    <location>
        <begin position="101"/>
        <end position="123"/>
    </location>
</feature>
<feature type="compositionally biased region" description="Low complexity" evidence="10">
    <location>
        <begin position="422"/>
        <end position="437"/>
    </location>
</feature>
<dbReference type="GO" id="GO:0008519">
    <property type="term" value="F:ammonium channel activity"/>
    <property type="evidence" value="ECO:0007669"/>
    <property type="project" value="InterPro"/>
</dbReference>
<evidence type="ECO:0000256" key="4">
    <source>
        <dbReference type="ARBA" id="ARBA00022692"/>
    </source>
</evidence>
<dbReference type="PANTHER" id="PTHR43029:SF10">
    <property type="entry name" value="AMMONIUM TRANSPORTER MEP2"/>
    <property type="match status" value="1"/>
</dbReference>
<evidence type="ECO:0000256" key="6">
    <source>
        <dbReference type="ARBA" id="ARBA00023136"/>
    </source>
</evidence>
<evidence type="ECO:0000256" key="9">
    <source>
        <dbReference type="RuleBase" id="RU362002"/>
    </source>
</evidence>
<evidence type="ECO:0000313" key="12">
    <source>
        <dbReference type="EMBL" id="AYF26272.1"/>
    </source>
</evidence>
<keyword evidence="7 9" id="KW-0924">Ammonia transport</keyword>
<evidence type="ECO:0000313" key="13">
    <source>
        <dbReference type="Proteomes" id="UP000267804"/>
    </source>
</evidence>
<dbReference type="AlphaFoldDB" id="A0A386WEZ6"/>
<evidence type="ECO:0000256" key="7">
    <source>
        <dbReference type="ARBA" id="ARBA00023177"/>
    </source>
</evidence>
<feature type="domain" description="Ammonium transporter AmtB-like" evidence="11">
    <location>
        <begin position="10"/>
        <end position="413"/>
    </location>
</feature>
<dbReference type="RefSeq" id="WP_120568792.1">
    <property type="nucleotide sequence ID" value="NZ_CP024087.1"/>
</dbReference>
<comment type="similarity">
    <text evidence="2 9">Belongs to the ammonia transporter channel (TC 1.A.11.2) family.</text>
</comment>
<feature type="transmembrane region" description="Helical" evidence="9">
    <location>
        <begin position="361"/>
        <end position="384"/>
    </location>
</feature>
<feature type="transmembrane region" description="Helical" evidence="9">
    <location>
        <begin position="236"/>
        <end position="257"/>
    </location>
</feature>
<feature type="transmembrane region" description="Helical" evidence="9">
    <location>
        <begin position="264"/>
        <end position="281"/>
    </location>
</feature>